<dbReference type="Proteomes" id="UP000285650">
    <property type="component" value="Unassembled WGS sequence"/>
</dbReference>
<comment type="caution">
    <text evidence="1">The sequence shown here is derived from an EMBL/GenBank/DDBJ whole genome shotgun (WGS) entry which is preliminary data.</text>
</comment>
<accession>A0A414LFY4</accession>
<evidence type="ECO:0000313" key="2">
    <source>
        <dbReference type="Proteomes" id="UP000285650"/>
    </source>
</evidence>
<proteinExistence type="predicted"/>
<reference evidence="1 2" key="1">
    <citation type="submission" date="2018-08" db="EMBL/GenBank/DDBJ databases">
        <title>A genome reference for cultivated species of the human gut microbiota.</title>
        <authorList>
            <person name="Zou Y."/>
            <person name="Xue W."/>
            <person name="Luo G."/>
        </authorList>
    </citation>
    <scope>NUCLEOTIDE SEQUENCE [LARGE SCALE GENOMIC DNA]</scope>
    <source>
        <strain evidence="1 2">AM27-17</strain>
    </source>
</reference>
<protein>
    <submittedName>
        <fullName evidence="1">Uncharacterized protein</fullName>
    </submittedName>
</protein>
<gene>
    <name evidence="1" type="ORF">DW712_05580</name>
</gene>
<organism evidence="1 2">
    <name type="scientific">Bacteroides intestinalis</name>
    <dbReference type="NCBI Taxonomy" id="329854"/>
    <lineage>
        <taxon>Bacteria</taxon>
        <taxon>Pseudomonadati</taxon>
        <taxon>Bacteroidota</taxon>
        <taxon>Bacteroidia</taxon>
        <taxon>Bacteroidales</taxon>
        <taxon>Bacteroidaceae</taxon>
        <taxon>Bacteroides</taxon>
    </lineage>
</organism>
<evidence type="ECO:0000313" key="1">
    <source>
        <dbReference type="EMBL" id="RHE93546.1"/>
    </source>
</evidence>
<name>A0A414LFY4_9BACE</name>
<sequence>MNTIFHLKKALFYSTILLSLIILLEGCKKKSTVEDFGTRIDQCYEDRIDTTLMADGTMFIETTGTAPLNSAVDVIDKHGKLLAQGACCSERTIFNFIRYLYDDNERIKGLIHFSGDTEKDYGEKQEIELFRKQVFDDNWNREEYSRYNFEYDNKGHIVRINDPITHDHIQAPANHKIEFKVIPNSLFWSSDLDGGVYLLDINIVPIDPKCKDYIKMNYCFYTPILLEEYKNNIKVKSTALSSYSSHSIQL</sequence>
<dbReference type="RefSeq" id="WP_118221189.1">
    <property type="nucleotide sequence ID" value="NZ_JADNIJ010000005.1"/>
</dbReference>
<dbReference type="EMBL" id="QSKV01000003">
    <property type="protein sequence ID" value="RHE93546.1"/>
    <property type="molecule type" value="Genomic_DNA"/>
</dbReference>
<dbReference type="AlphaFoldDB" id="A0A414LFY4"/>